<dbReference type="Gramene" id="C.cajan_26278.t">
    <property type="protein sequence ID" value="C.cajan_26278.t.cds1"/>
    <property type="gene ID" value="C.cajan_26278"/>
</dbReference>
<dbReference type="Proteomes" id="UP000075243">
    <property type="component" value="Unassembled WGS sequence"/>
</dbReference>
<organism evidence="1 2">
    <name type="scientific">Cajanus cajan</name>
    <name type="common">Pigeon pea</name>
    <name type="synonym">Cajanus indicus</name>
    <dbReference type="NCBI Taxonomy" id="3821"/>
    <lineage>
        <taxon>Eukaryota</taxon>
        <taxon>Viridiplantae</taxon>
        <taxon>Streptophyta</taxon>
        <taxon>Embryophyta</taxon>
        <taxon>Tracheophyta</taxon>
        <taxon>Spermatophyta</taxon>
        <taxon>Magnoliopsida</taxon>
        <taxon>eudicotyledons</taxon>
        <taxon>Gunneridae</taxon>
        <taxon>Pentapetalae</taxon>
        <taxon>rosids</taxon>
        <taxon>fabids</taxon>
        <taxon>Fabales</taxon>
        <taxon>Fabaceae</taxon>
        <taxon>Papilionoideae</taxon>
        <taxon>50 kb inversion clade</taxon>
        <taxon>NPAAA clade</taxon>
        <taxon>indigoferoid/millettioid clade</taxon>
        <taxon>Phaseoleae</taxon>
        <taxon>Cajanus</taxon>
    </lineage>
</organism>
<proteinExistence type="predicted"/>
<reference evidence="1" key="1">
    <citation type="journal article" date="2012" name="Nat. Biotechnol.">
        <title>Draft genome sequence of pigeonpea (Cajanus cajan), an orphan legume crop of resource-poor farmers.</title>
        <authorList>
            <person name="Varshney R.K."/>
            <person name="Chen W."/>
            <person name="Li Y."/>
            <person name="Bharti A.K."/>
            <person name="Saxena R.K."/>
            <person name="Schlueter J.A."/>
            <person name="Donoghue M.T."/>
            <person name="Azam S."/>
            <person name="Fan G."/>
            <person name="Whaley A.M."/>
            <person name="Farmer A.D."/>
            <person name="Sheridan J."/>
            <person name="Iwata A."/>
            <person name="Tuteja R."/>
            <person name="Penmetsa R.V."/>
            <person name="Wu W."/>
            <person name="Upadhyaya H.D."/>
            <person name="Yang S.P."/>
            <person name="Shah T."/>
            <person name="Saxena K.B."/>
            <person name="Michael T."/>
            <person name="McCombie W.R."/>
            <person name="Yang B."/>
            <person name="Zhang G."/>
            <person name="Yang H."/>
            <person name="Wang J."/>
            <person name="Spillane C."/>
            <person name="Cook D.R."/>
            <person name="May G.D."/>
            <person name="Xu X."/>
            <person name="Jackson S.A."/>
        </authorList>
    </citation>
    <scope>NUCLEOTIDE SEQUENCE [LARGE SCALE GENOMIC DNA]</scope>
</reference>
<accession>A0A151S6K3</accession>
<name>A0A151S6K3_CAJCA</name>
<evidence type="ECO:0000313" key="2">
    <source>
        <dbReference type="Proteomes" id="UP000075243"/>
    </source>
</evidence>
<dbReference type="EMBL" id="KQ483455">
    <property type="protein sequence ID" value="KYP50445.1"/>
    <property type="molecule type" value="Genomic_DNA"/>
</dbReference>
<gene>
    <name evidence="1" type="ORF">KK1_027811</name>
</gene>
<evidence type="ECO:0000313" key="1">
    <source>
        <dbReference type="EMBL" id="KYP50445.1"/>
    </source>
</evidence>
<keyword evidence="2" id="KW-1185">Reference proteome</keyword>
<protein>
    <submittedName>
        <fullName evidence="1">Uncharacterized protein</fullName>
    </submittedName>
</protein>
<sequence>MSWSEGRTWSSQNLMYSRVSPADLENSTTATSGARSKTSMVMASLPFLPWVGPCILTMKSFLPVTLKLSFFPMASSLGMRAEAECLDMNMEGDLLRVSNKFLRSKPLESEEIISKAL</sequence>
<dbReference type="AlphaFoldDB" id="A0A151S6K3"/>